<keyword evidence="6" id="KW-1185">Reference proteome</keyword>
<dbReference type="SUPFAM" id="SSF48403">
    <property type="entry name" value="Ankyrin repeat"/>
    <property type="match status" value="1"/>
</dbReference>
<dbReference type="InterPro" id="IPR056125">
    <property type="entry name" value="DUF7708"/>
</dbReference>
<dbReference type="InterPro" id="IPR027417">
    <property type="entry name" value="P-loop_NTPase"/>
</dbReference>
<dbReference type="Gene3D" id="1.20.5.340">
    <property type="match status" value="5"/>
</dbReference>
<evidence type="ECO:0000259" key="3">
    <source>
        <dbReference type="Pfam" id="PF24809"/>
    </source>
</evidence>
<evidence type="ECO:0000256" key="1">
    <source>
        <dbReference type="ARBA" id="ARBA00022737"/>
    </source>
</evidence>
<reference evidence="5" key="1">
    <citation type="journal article" date="2020" name="Stud. Mycol.">
        <title>101 Dothideomycetes genomes: a test case for predicting lifestyles and emergence of pathogens.</title>
        <authorList>
            <person name="Haridas S."/>
            <person name="Albert R."/>
            <person name="Binder M."/>
            <person name="Bloem J."/>
            <person name="Labutti K."/>
            <person name="Salamov A."/>
            <person name="Andreopoulos B."/>
            <person name="Baker S."/>
            <person name="Barry K."/>
            <person name="Bills G."/>
            <person name="Bluhm B."/>
            <person name="Cannon C."/>
            <person name="Castanera R."/>
            <person name="Culley D."/>
            <person name="Daum C."/>
            <person name="Ezra D."/>
            <person name="Gonzalez J."/>
            <person name="Henrissat B."/>
            <person name="Kuo A."/>
            <person name="Liang C."/>
            <person name="Lipzen A."/>
            <person name="Lutzoni F."/>
            <person name="Magnuson J."/>
            <person name="Mondo S."/>
            <person name="Nolan M."/>
            <person name="Ohm R."/>
            <person name="Pangilinan J."/>
            <person name="Park H.-J."/>
            <person name="Ramirez L."/>
            <person name="Alfaro M."/>
            <person name="Sun H."/>
            <person name="Tritt A."/>
            <person name="Yoshinaga Y."/>
            <person name="Zwiers L.-H."/>
            <person name="Turgeon B."/>
            <person name="Goodwin S."/>
            <person name="Spatafora J."/>
            <person name="Crous P."/>
            <person name="Grigoriev I."/>
        </authorList>
    </citation>
    <scope>NUCLEOTIDE SEQUENCE</scope>
    <source>
        <strain evidence="5">CBS 207.26</strain>
    </source>
</reference>
<dbReference type="Pfam" id="PF23397">
    <property type="entry name" value="DUF7104"/>
    <property type="match status" value="13"/>
</dbReference>
<keyword evidence="1" id="KW-0677">Repeat</keyword>
<feature type="domain" description="GPI inositol-deacylase winged helix" evidence="2">
    <location>
        <begin position="549"/>
        <end position="620"/>
    </location>
</feature>
<gene>
    <name evidence="5" type="ORF">K469DRAFT_783362</name>
</gene>
<evidence type="ECO:0000313" key="5">
    <source>
        <dbReference type="EMBL" id="KAF2194322.1"/>
    </source>
</evidence>
<feature type="domain" description="DUF7708" evidence="3">
    <location>
        <begin position="77"/>
        <end position="217"/>
    </location>
</feature>
<dbReference type="InterPro" id="IPR036770">
    <property type="entry name" value="Ankyrin_rpt-contain_sf"/>
</dbReference>
<name>A0A6A6ETJ3_9PEZI</name>
<dbReference type="Pfam" id="PF24809">
    <property type="entry name" value="DUF7708"/>
    <property type="match status" value="1"/>
</dbReference>
<dbReference type="PANTHER" id="PTHR10039:SF16">
    <property type="entry name" value="GPI INOSITOL-DEACYLASE"/>
    <property type="match status" value="1"/>
</dbReference>
<feature type="domain" description="Nephrocystin 3-like N-terminal" evidence="4">
    <location>
        <begin position="253"/>
        <end position="426"/>
    </location>
</feature>
<dbReference type="Pfam" id="PF22939">
    <property type="entry name" value="WHD_GPIID"/>
    <property type="match status" value="1"/>
</dbReference>
<dbReference type="AlphaFoldDB" id="A0A6A6ETJ3"/>
<dbReference type="InterPro" id="IPR054471">
    <property type="entry name" value="GPIID_WHD"/>
</dbReference>
<organism evidence="5 6">
    <name type="scientific">Zopfia rhizophila CBS 207.26</name>
    <dbReference type="NCBI Taxonomy" id="1314779"/>
    <lineage>
        <taxon>Eukaryota</taxon>
        <taxon>Fungi</taxon>
        <taxon>Dikarya</taxon>
        <taxon>Ascomycota</taxon>
        <taxon>Pezizomycotina</taxon>
        <taxon>Dothideomycetes</taxon>
        <taxon>Dothideomycetes incertae sedis</taxon>
        <taxon>Zopfiaceae</taxon>
        <taxon>Zopfia</taxon>
    </lineage>
</organism>
<evidence type="ECO:0000313" key="6">
    <source>
        <dbReference type="Proteomes" id="UP000800200"/>
    </source>
</evidence>
<accession>A0A6A6ETJ3</accession>
<evidence type="ECO:0000259" key="4">
    <source>
        <dbReference type="Pfam" id="PF24883"/>
    </source>
</evidence>
<dbReference type="PANTHER" id="PTHR10039">
    <property type="entry name" value="AMELOGENIN"/>
    <property type="match status" value="1"/>
</dbReference>
<protein>
    <recommendedName>
        <fullName evidence="7">NACHT domain-containing protein</fullName>
    </recommendedName>
</protein>
<dbReference type="Pfam" id="PF24883">
    <property type="entry name" value="NPHP3_N"/>
    <property type="match status" value="1"/>
</dbReference>
<dbReference type="EMBL" id="ML994612">
    <property type="protein sequence ID" value="KAF2194322.1"/>
    <property type="molecule type" value="Genomic_DNA"/>
</dbReference>
<dbReference type="InterPro" id="IPR056884">
    <property type="entry name" value="NPHP3-like_N"/>
</dbReference>
<dbReference type="OrthoDB" id="7464126at2759"/>
<evidence type="ECO:0008006" key="7">
    <source>
        <dbReference type="Google" id="ProtNLM"/>
    </source>
</evidence>
<proteinExistence type="predicted"/>
<sequence length="1221" mass="136921">MMALSTVPQESINDLWALAAAQLSDDDKRNINFSRSDRLNILADLHAEAERFKQRSIESRWKYARKSGETVIIRDVFDKIVRWIDIFKQVGDVAVQYDPAHASLPWAGIRFILQIAVNDTNKLSLVVEGLAWIAELICRYAVIEALYLQGASKAAKSLERAVVKLYANILGYLSKAKQYLKQGTAKRIIKSAVLAETQLDSGLNDIRTAGDDVGRCMDLVDRNASRRADIIRWLSPEPYIQHHKQVTQGVLAGTGQWLLSDPVFKKWKDESASSILWLHGIPGSGKSKLVSIVIEDALKSFKAGDSPQPVFFYCSRNPAEPARSDPRAVLASLARQLSCLAPGKPLLKPTVDLFKKEEAENFASGSLQVEESCELIMQLIEQYPLTKIIIDAMDECDPWKRRELLKALEQILRDSSNLVKVFISSRNDQDIVLRLQHYPSLEIDSRRNGDDIARFVKDQAEQLIQNKELLKYSTSLAEMKRLVVNRVIEGAAGMFRWASMQLQYLCSLTLDADVKNSLGRLPPDLYTLYDEIYGILSAKPGELRAIVFNNVLCWLLCAQRTLSTREFLAAVSLDPQTGDSMKSISKDLVLEICNNFVVFDSELDTFRLAHLSVREFLEQQPKYKSEVRNALAAEVCLWTILSTDPNSTAKNLLVRLNWYENSTLPDFYELHEYSDIHWAKHCESAADERRLVRLQTAFRYFISGHGEATSSIGKWVVRLKSYLQDWGYFREHFQWKLREQLEDAVVTEDVATAAGLFVSCAFGFEEVIEQTVGEQMDKMTWRNRQGRSPLQVAARNGNCAALRRLFNQSRADIPITEAVVEAAASSWRNGKEVMGLLLDRRGTDTPITETVVEAAVSNWDNGKEVMRLLLDRCGPDILITEAVVKRAAENRDDGTMMKLLLDRLGADMPITEAVVAAFAEHVDQGVMRRLLKEHEADICITQAVVKAAAKNVRNGKEVMELLLDRRGADILITEAVVEVAISNWGNGKEVMKLLLDRCGPEIPVTEAVVERAAGNRDDGAIMRLLLDRRGADILITEAIVAAVAEHVDQEMMRRLLDRREADISITQATVIAAARNWKNGKEVMMLLLDRYGAHILITEAVVEAAASPWGSGKEIMTLLLDRRGADMPITEAIVITIAKHFDQEVMTLLLDRRGADIPITDAVVVAAASNWENGKEVMTLLLDRHGAEISVTEEVLEAAAANYSNGEEVMTLLLWRELPHL</sequence>
<dbReference type="SUPFAM" id="SSF52540">
    <property type="entry name" value="P-loop containing nucleoside triphosphate hydrolases"/>
    <property type="match status" value="1"/>
</dbReference>
<evidence type="ECO:0000259" key="2">
    <source>
        <dbReference type="Pfam" id="PF22939"/>
    </source>
</evidence>
<dbReference type="Proteomes" id="UP000800200">
    <property type="component" value="Unassembled WGS sequence"/>
</dbReference>
<dbReference type="InterPro" id="IPR055530">
    <property type="entry name" value="DUF7104"/>
</dbReference>
<dbReference type="Gene3D" id="3.40.50.300">
    <property type="entry name" value="P-loop containing nucleotide triphosphate hydrolases"/>
    <property type="match status" value="1"/>
</dbReference>